<dbReference type="InterPro" id="IPR059117">
    <property type="entry name" value="APS_kinase_dom"/>
</dbReference>
<evidence type="ECO:0000256" key="7">
    <source>
        <dbReference type="ARBA" id="ARBA00049370"/>
    </source>
</evidence>
<dbReference type="GO" id="GO:0005524">
    <property type="term" value="F:ATP binding"/>
    <property type="evidence" value="ECO:0007669"/>
    <property type="project" value="UniProtKB-UniRule"/>
</dbReference>
<keyword evidence="8" id="KW-0597">Phosphoprotein</keyword>
<dbReference type="InterPro" id="IPR050512">
    <property type="entry name" value="Sulf_AdTrans/APS_kinase"/>
</dbReference>
<comment type="caution">
    <text evidence="12">The sequence shown here is derived from an EMBL/GenBank/DDBJ whole genome shotgun (WGS) entry which is preliminary data.</text>
</comment>
<evidence type="ECO:0000256" key="5">
    <source>
        <dbReference type="ARBA" id="ARBA00022741"/>
    </source>
</evidence>
<dbReference type="FunFam" id="3.40.50.300:FF:000802">
    <property type="entry name" value="Sulfate adenylyltransferase"/>
    <property type="match status" value="1"/>
</dbReference>
<dbReference type="SUPFAM" id="SSF52374">
    <property type="entry name" value="Nucleotidylyl transferase"/>
    <property type="match status" value="1"/>
</dbReference>
<dbReference type="GO" id="GO:0004781">
    <property type="term" value="F:sulfate adenylyltransferase (ATP) activity"/>
    <property type="evidence" value="ECO:0007669"/>
    <property type="project" value="UniProtKB-EC"/>
</dbReference>
<dbReference type="NCBIfam" id="NF004040">
    <property type="entry name" value="PRK05537.1"/>
    <property type="match status" value="1"/>
</dbReference>
<evidence type="ECO:0000313" key="13">
    <source>
        <dbReference type="Proteomes" id="UP000177202"/>
    </source>
</evidence>
<proteinExistence type="inferred from homology"/>
<dbReference type="UniPathway" id="UPA00140">
    <property type="reaction ID" value="UER00205"/>
</dbReference>
<dbReference type="InterPro" id="IPR024951">
    <property type="entry name" value="Sulfurylase_cat_dom"/>
</dbReference>
<dbReference type="Proteomes" id="UP000177202">
    <property type="component" value="Unassembled WGS sequence"/>
</dbReference>
<feature type="domain" description="Sulphate adenylyltransferase catalytic" evidence="10">
    <location>
        <begin position="163"/>
        <end position="377"/>
    </location>
</feature>
<evidence type="ECO:0000259" key="10">
    <source>
        <dbReference type="Pfam" id="PF01747"/>
    </source>
</evidence>
<dbReference type="InterPro" id="IPR002650">
    <property type="entry name" value="Sulphate_adenylyltransferase"/>
</dbReference>
<dbReference type="PANTHER" id="PTHR42700">
    <property type="entry name" value="SULFATE ADENYLYLTRANSFERASE"/>
    <property type="match status" value="1"/>
</dbReference>
<dbReference type="Gene3D" id="3.40.50.300">
    <property type="entry name" value="P-loop containing nucleotide triphosphate hydrolases"/>
    <property type="match status" value="1"/>
</dbReference>
<dbReference type="Pfam" id="PF01747">
    <property type="entry name" value="ATP-sulfurylase"/>
    <property type="match status" value="1"/>
</dbReference>
<evidence type="ECO:0000256" key="4">
    <source>
        <dbReference type="ARBA" id="ARBA00022695"/>
    </source>
</evidence>
<comment type="function">
    <text evidence="8">Catalyzes the synthesis of activated sulfate.</text>
</comment>
<comment type="catalytic activity">
    <reaction evidence="1 8">
        <text>adenosine 5'-phosphosulfate + ATP = 3'-phosphoadenylyl sulfate + ADP + H(+)</text>
        <dbReference type="Rhea" id="RHEA:24152"/>
        <dbReference type="ChEBI" id="CHEBI:15378"/>
        <dbReference type="ChEBI" id="CHEBI:30616"/>
        <dbReference type="ChEBI" id="CHEBI:58243"/>
        <dbReference type="ChEBI" id="CHEBI:58339"/>
        <dbReference type="ChEBI" id="CHEBI:456216"/>
        <dbReference type="EC" id="2.7.1.25"/>
    </reaction>
</comment>
<dbReference type="GO" id="GO:0019379">
    <property type="term" value="P:sulfate assimilation, phosphoadenylyl sulfate reduction by phosphoadenylyl-sulfate reductase (thioredoxin)"/>
    <property type="evidence" value="ECO:0007669"/>
    <property type="project" value="TreeGrafter"/>
</dbReference>
<dbReference type="CDD" id="cd00517">
    <property type="entry name" value="ATPS"/>
    <property type="match status" value="1"/>
</dbReference>
<dbReference type="Pfam" id="PF01583">
    <property type="entry name" value="APS_kinase"/>
    <property type="match status" value="1"/>
</dbReference>
<organism evidence="12 13">
    <name type="scientific">Candidatus Zambryskibacteria bacterium RIFCSPLOWO2_02_FULL_44_12b</name>
    <dbReference type="NCBI Taxonomy" id="1802772"/>
    <lineage>
        <taxon>Bacteria</taxon>
        <taxon>Candidatus Zambryskiibacteriota</taxon>
    </lineage>
</organism>
<protein>
    <recommendedName>
        <fullName evidence="8">Adenylyl-sulfate kinase</fullName>
        <ecNumber evidence="8">2.7.1.25</ecNumber>
    </recommendedName>
    <alternativeName>
        <fullName evidence="8">APS kinase</fullName>
    </alternativeName>
    <alternativeName>
        <fullName evidence="8">ATP adenosine-5'-phosphosulfate 3'-phosphotransferase</fullName>
    </alternativeName>
    <alternativeName>
        <fullName evidence="8">Adenosine-5'-phosphosulfate kinase</fullName>
    </alternativeName>
</protein>
<dbReference type="STRING" id="1802772.A3H60_02145"/>
<dbReference type="SUPFAM" id="SSF52540">
    <property type="entry name" value="P-loop containing nucleoside triphosphate hydrolases"/>
    <property type="match status" value="1"/>
</dbReference>
<evidence type="ECO:0000313" key="12">
    <source>
        <dbReference type="EMBL" id="OHB10906.1"/>
    </source>
</evidence>
<comment type="catalytic activity">
    <reaction evidence="7">
        <text>sulfate + ATP + H(+) = adenosine 5'-phosphosulfate + diphosphate</text>
        <dbReference type="Rhea" id="RHEA:18133"/>
        <dbReference type="ChEBI" id="CHEBI:15378"/>
        <dbReference type="ChEBI" id="CHEBI:16189"/>
        <dbReference type="ChEBI" id="CHEBI:30616"/>
        <dbReference type="ChEBI" id="CHEBI:33019"/>
        <dbReference type="ChEBI" id="CHEBI:58243"/>
        <dbReference type="EC" id="2.7.7.4"/>
    </reaction>
</comment>
<reference evidence="12 13" key="1">
    <citation type="journal article" date="2016" name="Nat. Commun.">
        <title>Thousands of microbial genomes shed light on interconnected biogeochemical processes in an aquifer system.</title>
        <authorList>
            <person name="Anantharaman K."/>
            <person name="Brown C.T."/>
            <person name="Hug L.A."/>
            <person name="Sharon I."/>
            <person name="Castelle C.J."/>
            <person name="Probst A.J."/>
            <person name="Thomas B.C."/>
            <person name="Singh A."/>
            <person name="Wilkins M.J."/>
            <person name="Karaoz U."/>
            <person name="Brodie E.L."/>
            <person name="Williams K.H."/>
            <person name="Hubbard S.S."/>
            <person name="Banfield J.F."/>
        </authorList>
    </citation>
    <scope>NUCLEOTIDE SEQUENCE [LARGE SCALE GENOMIC DNA]</scope>
</reference>
<dbReference type="NCBIfam" id="NF003013">
    <property type="entry name" value="PRK03846.1"/>
    <property type="match status" value="1"/>
</dbReference>
<evidence type="ECO:0000259" key="9">
    <source>
        <dbReference type="Pfam" id="PF01583"/>
    </source>
</evidence>
<dbReference type="InterPro" id="IPR025980">
    <property type="entry name" value="ATP-Sase_PUA-like_dom"/>
</dbReference>
<dbReference type="EMBL" id="MHWP01000004">
    <property type="protein sequence ID" value="OHB10906.1"/>
    <property type="molecule type" value="Genomic_DNA"/>
</dbReference>
<evidence type="ECO:0000256" key="8">
    <source>
        <dbReference type="HAMAP-Rule" id="MF_00065"/>
    </source>
</evidence>
<evidence type="ECO:0000259" key="11">
    <source>
        <dbReference type="Pfam" id="PF14306"/>
    </source>
</evidence>
<comment type="caution">
    <text evidence="8">Lacks conserved residue(s) required for the propagation of feature annotation.</text>
</comment>
<feature type="domain" description="APS kinase" evidence="9">
    <location>
        <begin position="385"/>
        <end position="536"/>
    </location>
</feature>
<dbReference type="HAMAP" id="MF_00065">
    <property type="entry name" value="Adenylyl_sulf_kinase"/>
    <property type="match status" value="1"/>
</dbReference>
<dbReference type="GO" id="GO:0005737">
    <property type="term" value="C:cytoplasm"/>
    <property type="evidence" value="ECO:0007669"/>
    <property type="project" value="TreeGrafter"/>
</dbReference>
<keyword evidence="3 8" id="KW-0808">Transferase</keyword>
<dbReference type="InterPro" id="IPR027417">
    <property type="entry name" value="P-loop_NTPase"/>
</dbReference>
<accession>A0A1G2UNE1</accession>
<dbReference type="Gene3D" id="3.40.50.620">
    <property type="entry name" value="HUPs"/>
    <property type="match status" value="1"/>
</dbReference>
<dbReference type="InterPro" id="IPR002891">
    <property type="entry name" value="APS"/>
</dbReference>
<dbReference type="GO" id="GO:0070814">
    <property type="term" value="P:hydrogen sulfide biosynthetic process"/>
    <property type="evidence" value="ECO:0007669"/>
    <property type="project" value="UniProtKB-UniRule"/>
</dbReference>
<keyword evidence="5 8" id="KW-0547">Nucleotide-binding</keyword>
<dbReference type="CDD" id="cd02027">
    <property type="entry name" value="APSK"/>
    <property type="match status" value="1"/>
</dbReference>
<dbReference type="InterPro" id="IPR015947">
    <property type="entry name" value="PUA-like_sf"/>
</dbReference>
<evidence type="ECO:0000256" key="6">
    <source>
        <dbReference type="ARBA" id="ARBA00022840"/>
    </source>
</evidence>
<feature type="binding site" evidence="8">
    <location>
        <begin position="392"/>
        <end position="399"/>
    </location>
    <ligand>
        <name>ATP</name>
        <dbReference type="ChEBI" id="CHEBI:30616"/>
    </ligand>
</feature>
<evidence type="ECO:0000256" key="2">
    <source>
        <dbReference type="ARBA" id="ARBA00004806"/>
    </source>
</evidence>
<feature type="domain" description="ATP-sulfurylase PUA-like" evidence="11">
    <location>
        <begin position="13"/>
        <end position="152"/>
    </location>
</feature>
<dbReference type="GO" id="GO:0004020">
    <property type="term" value="F:adenylylsulfate kinase activity"/>
    <property type="evidence" value="ECO:0007669"/>
    <property type="project" value="UniProtKB-UniRule"/>
</dbReference>
<comment type="pathway">
    <text evidence="2 8">Sulfur metabolism; hydrogen sulfide biosynthesis; sulfite from sulfate: step 2/3.</text>
</comment>
<dbReference type="InterPro" id="IPR014729">
    <property type="entry name" value="Rossmann-like_a/b/a_fold"/>
</dbReference>
<dbReference type="NCBIfam" id="TIGR00339">
    <property type="entry name" value="sopT"/>
    <property type="match status" value="1"/>
</dbReference>
<dbReference type="SUPFAM" id="SSF88697">
    <property type="entry name" value="PUA domain-like"/>
    <property type="match status" value="1"/>
</dbReference>
<dbReference type="Gene3D" id="3.10.400.10">
    <property type="entry name" value="Sulfate adenylyltransferase"/>
    <property type="match status" value="1"/>
</dbReference>
<evidence type="ECO:0000256" key="3">
    <source>
        <dbReference type="ARBA" id="ARBA00022679"/>
    </source>
</evidence>
<dbReference type="AlphaFoldDB" id="A0A1G2UNE1"/>
<dbReference type="Pfam" id="PF14306">
    <property type="entry name" value="PUA_2"/>
    <property type="match status" value="1"/>
</dbReference>
<dbReference type="GO" id="GO:0010134">
    <property type="term" value="P:sulfate assimilation via adenylyl sulfate reduction"/>
    <property type="evidence" value="ECO:0007669"/>
    <property type="project" value="TreeGrafter"/>
</dbReference>
<keyword evidence="6 8" id="KW-0067">ATP-binding</keyword>
<sequence length="559" mass="63160">MESQSWLIITKPEEINDFWEKSLVLPRLNLSDKQLLDLELILNGGFHPLKGFLNQEDYESVVDKMRLKSGAVWPMPITLDVEESLGYKVGEEVLLCDKYGNPIAIMVIKSIFKPDKEREALEVFGTNDQAHPGVQHLFQEAKEVYIGGSVRGIGFSPKYDFKELRFHPHELKKWFKDNSWDKVVAFQTRNPTHRAHFELMSSSAKAIGGKVLMHPVVGLTKQGDIDYITRVRSYKRLYEKYMKGFAKLALLPLAMRMGGPREALWHALIRKNYGATHFIVGRDHAGPGNDSTGKEFYGPYDAQELVKAYEEEIGIKIVPQKEHVYVKELDVYLPEEDVNPEHTVKSISGTQFRKMLAEGSDIPSWFSFPEVIDELRKSILHNKEGVVIFFTGLSGSGKSTVSNILATKLLEIQNRKITILDGDVVRQNLSRGLGFSREDRNANIERIGFVANEVARHGGIAICAAIAPYAQARDKNRSVISKSGTYVEVYMSTSLEVCMERDTKGFYKKAAAGKMSGLTGINDPYEVPKNPEIVLDTEKHDPEECADFIIEFLRSKKLI</sequence>
<dbReference type="EC" id="2.7.1.25" evidence="8"/>
<dbReference type="NCBIfam" id="TIGR00455">
    <property type="entry name" value="apsK"/>
    <property type="match status" value="1"/>
</dbReference>
<keyword evidence="4 12" id="KW-0548">Nucleotidyltransferase</keyword>
<keyword evidence="8" id="KW-0418">Kinase</keyword>
<dbReference type="PANTHER" id="PTHR42700:SF1">
    <property type="entry name" value="SULFATE ADENYLYLTRANSFERASE"/>
    <property type="match status" value="1"/>
</dbReference>
<comment type="similarity">
    <text evidence="8">Belongs to the APS kinase family.</text>
</comment>
<name>A0A1G2UNE1_9BACT</name>
<evidence type="ECO:0000256" key="1">
    <source>
        <dbReference type="ARBA" id="ARBA00001823"/>
    </source>
</evidence>
<gene>
    <name evidence="8" type="primary">cysC</name>
    <name evidence="12" type="ORF">A3H60_02145</name>
</gene>